<dbReference type="InterPro" id="IPR013783">
    <property type="entry name" value="Ig-like_fold"/>
</dbReference>
<evidence type="ECO:0000313" key="7">
    <source>
        <dbReference type="EMBL" id="KFI88201.1"/>
    </source>
</evidence>
<protein>
    <submittedName>
        <fullName evidence="7">Putative surface-anchored fimbrial subunit</fullName>
    </submittedName>
</protein>
<evidence type="ECO:0000313" key="8">
    <source>
        <dbReference type="Proteomes" id="UP000029078"/>
    </source>
</evidence>
<dbReference type="Gene3D" id="2.60.40.10">
    <property type="entry name" value="Immunoglobulins"/>
    <property type="match status" value="3"/>
</dbReference>
<dbReference type="NCBIfam" id="TIGR04215">
    <property type="entry name" value="choice_anch_A"/>
    <property type="match status" value="1"/>
</dbReference>
<dbReference type="STRING" id="78346.BRUM_1614"/>
<keyword evidence="5" id="KW-0472">Membrane</keyword>
<dbReference type="Pfam" id="PF02368">
    <property type="entry name" value="Big_2"/>
    <property type="match status" value="1"/>
</dbReference>
<dbReference type="Proteomes" id="UP000029078">
    <property type="component" value="Unassembled WGS sequence"/>
</dbReference>
<dbReference type="Gene3D" id="2.60.40.1080">
    <property type="match status" value="1"/>
</dbReference>
<comment type="caution">
    <text evidence="7">The sequence shown here is derived from an EMBL/GenBank/DDBJ whole genome shotgun (WGS) entry which is preliminary data.</text>
</comment>
<keyword evidence="3" id="KW-0732">Signal</keyword>
<feature type="transmembrane region" description="Helical" evidence="5">
    <location>
        <begin position="1325"/>
        <end position="1346"/>
    </location>
</feature>
<dbReference type="InterPro" id="IPR026588">
    <property type="entry name" value="Choice_anch_A"/>
</dbReference>
<evidence type="ECO:0000256" key="4">
    <source>
        <dbReference type="SAM" id="MobiDB-lite"/>
    </source>
</evidence>
<comment type="similarity">
    <text evidence="1">Belongs to the serine-aspartate repeat-containing protein (SDr) family.</text>
</comment>
<accession>A0A087CY51</accession>
<name>A0A087CY51_BIFRU</name>
<keyword evidence="5" id="KW-1133">Transmembrane helix</keyword>
<organism evidence="7 8">
    <name type="scientific">Bifidobacterium ruminantium</name>
    <dbReference type="NCBI Taxonomy" id="78346"/>
    <lineage>
        <taxon>Bacteria</taxon>
        <taxon>Bacillati</taxon>
        <taxon>Actinomycetota</taxon>
        <taxon>Actinomycetes</taxon>
        <taxon>Bifidobacteriales</taxon>
        <taxon>Bifidobacteriaceae</taxon>
        <taxon>Bifidobacterium</taxon>
    </lineage>
</organism>
<dbReference type="InterPro" id="IPR041033">
    <property type="entry name" value="SpaA_PFL_dom_1"/>
</dbReference>
<reference evidence="7 8" key="1">
    <citation type="submission" date="2014-03" db="EMBL/GenBank/DDBJ databases">
        <title>Genomics of Bifidobacteria.</title>
        <authorList>
            <person name="Ventura M."/>
            <person name="Milani C."/>
            <person name="Lugli G.A."/>
        </authorList>
    </citation>
    <scope>NUCLEOTIDE SEQUENCE [LARGE SCALE GENOMIC DNA]</scope>
    <source>
        <strain evidence="7 8">LMG 21811</strain>
    </source>
</reference>
<keyword evidence="5" id="KW-0812">Transmembrane</keyword>
<dbReference type="PANTHER" id="PTHR36108:SF13">
    <property type="entry name" value="COLOSSIN-B-RELATED"/>
    <property type="match status" value="1"/>
</dbReference>
<dbReference type="InterPro" id="IPR003343">
    <property type="entry name" value="Big_2"/>
</dbReference>
<dbReference type="eggNOG" id="COG4932">
    <property type="taxonomic scope" value="Bacteria"/>
</dbReference>
<dbReference type="SUPFAM" id="SSF49373">
    <property type="entry name" value="Invasin/intimin cell-adhesion fragments"/>
    <property type="match status" value="1"/>
</dbReference>
<dbReference type="Pfam" id="PF17802">
    <property type="entry name" value="SpaA"/>
    <property type="match status" value="3"/>
</dbReference>
<evidence type="ECO:0000256" key="5">
    <source>
        <dbReference type="SAM" id="Phobius"/>
    </source>
</evidence>
<evidence type="ECO:0000256" key="2">
    <source>
        <dbReference type="ARBA" id="ARBA00022525"/>
    </source>
</evidence>
<keyword evidence="2" id="KW-0964">Secreted</keyword>
<feature type="domain" description="BIG2" evidence="6">
    <location>
        <begin position="743"/>
        <end position="825"/>
    </location>
</feature>
<feature type="transmembrane region" description="Helical" evidence="5">
    <location>
        <begin position="33"/>
        <end position="55"/>
    </location>
</feature>
<dbReference type="GO" id="GO:0005975">
    <property type="term" value="P:carbohydrate metabolic process"/>
    <property type="evidence" value="ECO:0007669"/>
    <property type="project" value="UniProtKB-ARBA"/>
</dbReference>
<dbReference type="RefSeq" id="WP_026647134.1">
    <property type="nucleotide sequence ID" value="NZ_JGZL01000010.1"/>
</dbReference>
<feature type="domain" description="BIG2" evidence="6">
    <location>
        <begin position="833"/>
        <end position="916"/>
    </location>
</feature>
<dbReference type="PANTHER" id="PTHR36108">
    <property type="entry name" value="COLOSSIN-B-RELATED"/>
    <property type="match status" value="1"/>
</dbReference>
<evidence type="ECO:0000256" key="3">
    <source>
        <dbReference type="ARBA" id="ARBA00022729"/>
    </source>
</evidence>
<evidence type="ECO:0000259" key="6">
    <source>
        <dbReference type="SMART" id="SM00635"/>
    </source>
</evidence>
<dbReference type="InterPro" id="IPR008964">
    <property type="entry name" value="Invasin/intimin_cell_adhesion"/>
</dbReference>
<proteinExistence type="inferred from homology"/>
<feature type="region of interest" description="Disordered" evidence="4">
    <location>
        <begin position="1"/>
        <end position="23"/>
    </location>
</feature>
<dbReference type="SMART" id="SM00635">
    <property type="entry name" value="BID_2"/>
    <property type="match status" value="2"/>
</dbReference>
<evidence type="ECO:0000256" key="1">
    <source>
        <dbReference type="ARBA" id="ARBA00007257"/>
    </source>
</evidence>
<keyword evidence="8" id="KW-1185">Reference proteome</keyword>
<gene>
    <name evidence="7" type="ORF">BRUM_1614</name>
</gene>
<sequence>MRKWLNGTDKHVPQHYSGTRPTAGRVLSRTRSLTAAAIAVAMMATVAVTSLLPAYNAKADESHNGGAICTPTSISLGTDTGSGTVDSGIATYVGGDMYVGQKASSGNMNNVSGPSGSYAAEAEGLTAVNGKLLMHPLKGVWTSYYTSGTKNGYVQDYKGFRFGIVGFGGQYRPATGSSTLEVRGNSSDNDISWVGSAQAWGNAGWVGQTKTSEPNYTANIAGASTNVYGGSSNDILGASYGSQNTDKNKYNNRNSVYVPSDTRGTVNWNQNDDQIGSTGQTFTGFGFYIKTLSEDLSDLSKQQSSSVYVADATTSSTNDQSNLIRTKFDGSYTFSINNVHEKIIKFVGNGTSSMQVFNLPASMLNDSLSYTGVSFSFSNIPDTSSVVINVTGGDVDFHNGWRFWWTDMNNQTAELGGSYTEAAYAKRAQQIMWNFADASSVIIRGGQGSGTTTRTGENSMVERNDGVWAGSFPMQTEDDPAAGMLGSILVPNGSFESHVSTNGRVWVGGSFAMYNPDAVGNTNNGTFYPFINYERSHSASALDMDQERHNLPWNGSYSTSCAAIAWDKVDDTAEHKALGGTSWTVYGKKEDAVNGTNALATIADDGWNDAAAAEGSFQLGNLAKNGTYFLKESGTVEGYAQNTNIYQINTGSTTDAVSTIASVFDSDGNEITAEADRLLTNGKIVNKKTGSSITWQKVDGTDNNTLLAGSTWTLSKMNGNTAEQSWDITDDQSGTEVKSITIRDANGEVVPSDTTITFEGNNSQTFTATAYDQQNQVITGAKLTWSSDNATVASVDQNGTVTPTGNGNTTITVKSADDKVTASFTVNVSGVTVETSVSIKDYTNDQEISLEKGKTLNLIASVAPESNTVTWSTSPNADNVSLSATTGTSVTLTANKVTSSPVTITAKETRTGKTVTLRVNVTKPPATTTTVFFKMQDNFIQNNGQKLFLEWKTSNGNWPADNGDQPNRKEMTVASGCNGYVSYTINEVMPTSASFRIRRDKAGWTTSQSFYRPDENSGFAFNGGDIVTLNTATEILDTAPSGCAVTSTAAYRSRGVAARSGEHRAVAAVLRTQGSVLAVANESNDTKADEDTAAGKFKVSDLEDGTYHLQEKTAPNGYEVSETVYTITIANGSATWNPAFGPDNADNKIANTRKTGAVTWTKVSSDTNNSEPLSGSEWTLKQTKAFSWADGAAKYADVTPATTLGTVTDCVDEQNGVAKCSTQTGVYVDLNGDSGKFKISGLGWGEYELVESKAPDGYDLDNTPHKFRIGPLEGGNIAGNWYANTDFNTEGTSAYNEQTTFTVNGGAIKNKPGVILPGTGGAGDYWIYAAALVAALIGVVAAGMALKVRRRQ</sequence>
<dbReference type="EMBL" id="JGZL01000010">
    <property type="protein sequence ID" value="KFI88201.1"/>
    <property type="molecule type" value="Genomic_DNA"/>
</dbReference>